<sequence length="58" mass="6922">MNDRWEYKVLAPRNRWGMGETKPDRLAELLNREGAQGWELVSSVWMGAALKFFLKRRR</sequence>
<reference evidence="2" key="1">
    <citation type="journal article" date="2019" name="Int. J. Syst. Evol. Microbiol.">
        <title>The Global Catalogue of Microorganisms (GCM) 10K type strain sequencing project: providing services to taxonomists for standard genome sequencing and annotation.</title>
        <authorList>
            <consortium name="The Broad Institute Genomics Platform"/>
            <consortium name="The Broad Institute Genome Sequencing Center for Infectious Disease"/>
            <person name="Wu L."/>
            <person name="Ma J."/>
        </authorList>
    </citation>
    <scope>NUCLEOTIDE SEQUENCE [LARGE SCALE GENOMIC DNA]</scope>
    <source>
        <strain evidence="2">CGMCC 1.13574</strain>
    </source>
</reference>
<evidence type="ECO:0000313" key="2">
    <source>
        <dbReference type="Proteomes" id="UP001595892"/>
    </source>
</evidence>
<proteinExistence type="predicted"/>
<dbReference type="EMBL" id="JBHSGG010000022">
    <property type="protein sequence ID" value="MFC4728062.1"/>
    <property type="molecule type" value="Genomic_DNA"/>
</dbReference>
<dbReference type="InterPro" id="IPR025234">
    <property type="entry name" value="YjzH-like"/>
</dbReference>
<organism evidence="1 2">
    <name type="scientific">Coralloluteibacterium thermophilum</name>
    <dbReference type="NCBI Taxonomy" id="2707049"/>
    <lineage>
        <taxon>Bacteria</taxon>
        <taxon>Pseudomonadati</taxon>
        <taxon>Pseudomonadota</taxon>
        <taxon>Gammaproteobacteria</taxon>
        <taxon>Lysobacterales</taxon>
        <taxon>Lysobacteraceae</taxon>
        <taxon>Coralloluteibacterium</taxon>
    </lineage>
</organism>
<dbReference type="Pfam" id="PF13783">
    <property type="entry name" value="DUF4177"/>
    <property type="match status" value="1"/>
</dbReference>
<dbReference type="Proteomes" id="UP001595892">
    <property type="component" value="Unassembled WGS sequence"/>
</dbReference>
<accession>A0ABV9NI72</accession>
<protein>
    <submittedName>
        <fullName evidence="1">DUF4177 domain-containing protein</fullName>
    </submittedName>
</protein>
<evidence type="ECO:0000313" key="1">
    <source>
        <dbReference type="EMBL" id="MFC4728062.1"/>
    </source>
</evidence>
<gene>
    <name evidence="1" type="ORF">ACFO3Q_07770</name>
</gene>
<dbReference type="RefSeq" id="WP_377004084.1">
    <property type="nucleotide sequence ID" value="NZ_JBHSGG010000022.1"/>
</dbReference>
<keyword evidence="2" id="KW-1185">Reference proteome</keyword>
<comment type="caution">
    <text evidence="1">The sequence shown here is derived from an EMBL/GenBank/DDBJ whole genome shotgun (WGS) entry which is preliminary data.</text>
</comment>
<name>A0ABV9NI72_9GAMM</name>